<evidence type="ECO:0000313" key="10">
    <source>
        <dbReference type="Proteomes" id="UP000265882"/>
    </source>
</evidence>
<keyword evidence="4 8" id="KW-0812">Transmembrane</keyword>
<dbReference type="InterPro" id="IPR002490">
    <property type="entry name" value="V-ATPase_116kDa_su"/>
</dbReference>
<dbReference type="Proteomes" id="UP000265882">
    <property type="component" value="Unassembled WGS sequence"/>
</dbReference>
<evidence type="ECO:0000256" key="7">
    <source>
        <dbReference type="ARBA" id="ARBA00023136"/>
    </source>
</evidence>
<feature type="transmembrane region" description="Helical" evidence="8">
    <location>
        <begin position="569"/>
        <end position="591"/>
    </location>
</feature>
<feature type="transmembrane region" description="Helical" evidence="8">
    <location>
        <begin position="482"/>
        <end position="504"/>
    </location>
</feature>
<comment type="similarity">
    <text evidence="2">Belongs to the V-ATPase 116 kDa subunit family.</text>
</comment>
<feature type="transmembrane region" description="Helical" evidence="8">
    <location>
        <begin position="363"/>
        <end position="392"/>
    </location>
</feature>
<evidence type="ECO:0000256" key="2">
    <source>
        <dbReference type="ARBA" id="ARBA00009904"/>
    </source>
</evidence>
<organism evidence="9 10">
    <name type="scientific">Abyssobacteria bacterium (strain SURF_5)</name>
    <dbReference type="NCBI Taxonomy" id="2093360"/>
    <lineage>
        <taxon>Bacteria</taxon>
        <taxon>Pseudomonadati</taxon>
        <taxon>Candidatus Hydrogenedentota</taxon>
        <taxon>Candidatus Abyssobacteria</taxon>
    </lineage>
</organism>
<evidence type="ECO:0000256" key="1">
    <source>
        <dbReference type="ARBA" id="ARBA00004141"/>
    </source>
</evidence>
<feature type="transmembrane region" description="Helical" evidence="8">
    <location>
        <begin position="516"/>
        <end position="534"/>
    </location>
</feature>
<dbReference type="GO" id="GO:0051117">
    <property type="term" value="F:ATPase binding"/>
    <property type="evidence" value="ECO:0007669"/>
    <property type="project" value="TreeGrafter"/>
</dbReference>
<reference evidence="9 10" key="1">
    <citation type="journal article" date="2017" name="ISME J.">
        <title>Energy and carbon metabolisms in a deep terrestrial subsurface fluid microbial community.</title>
        <authorList>
            <person name="Momper L."/>
            <person name="Jungbluth S.P."/>
            <person name="Lee M.D."/>
            <person name="Amend J.P."/>
        </authorList>
    </citation>
    <scope>NUCLEOTIDE SEQUENCE [LARGE SCALE GENOMIC DNA]</scope>
    <source>
        <strain evidence="9">SURF_5</strain>
    </source>
</reference>
<comment type="subcellular location">
    <subcellularLocation>
        <location evidence="1">Membrane</location>
        <topology evidence="1">Multi-pass membrane protein</topology>
    </subcellularLocation>
</comment>
<dbReference type="Pfam" id="PF01496">
    <property type="entry name" value="V_ATPase_I"/>
    <property type="match status" value="2"/>
</dbReference>
<proteinExistence type="inferred from homology"/>
<protein>
    <submittedName>
        <fullName evidence="9">V-type ATP synthase subunit I</fullName>
    </submittedName>
</protein>
<feature type="transmembrane region" description="Helical" evidence="8">
    <location>
        <begin position="450"/>
        <end position="470"/>
    </location>
</feature>
<evidence type="ECO:0000256" key="5">
    <source>
        <dbReference type="ARBA" id="ARBA00022989"/>
    </source>
</evidence>
<evidence type="ECO:0000256" key="6">
    <source>
        <dbReference type="ARBA" id="ARBA00023065"/>
    </source>
</evidence>
<keyword evidence="6" id="KW-0406">Ion transport</keyword>
<sequence>MAVSKVRKLEILAHGEWRDEVLTELRKTAAVHISNVSELYPEWENNLPSFLEISINQAEEKLSTLRHCLDIGMKYLPKRSLPPSLLKSRPIFTPHEADAIVAEFELERFSGECGLLEKELQENENQIARKGLLIEEISLWLPLRWQLERIQDTRCTRISLGICDARTYPAFARELAEASPLHHIEVVEISRSSVSMVLIYAKELEDLYTPIMRKFAWRSVQFSGLTGAPQEIRDRLREQIKELHERNQRIKERIVEEFLPVRNELLLLYDHYLQETHTLKVQRNFLFTQRTFAINGWVLAAEEERLKRRLNELTRDIEVRCSDPGPRDVVPILLKNPPAIKPFSLITELYGRPQYSEFDPTPFLAPFFIFFFGICMGDAGYGIVLTVASLIGLKKLRPKGSARLLLQIIAWGGLATFIVGIFTGGVFAIPSDKLPTFLRSMMIFEPTRQVLQFLYLTFLIGLCQIIFGLILKIAKDIHDRDYFSAVFDEGLWIFVIVAAAPLVYKYLFGGKVSEQALAAAKTTALVFVGPLVLGRGRKSKIYFMPLMGTLNVLRDTLGFFGDTLSYARLMALGLSGAFLAMTVNDIASLVLPIPYGIGIVMAIFILVFGHTFNIVINALGGFVHSLRLQYLEFFSKFFTGGGRPFEPFAEVREHTVVRSELE</sequence>
<keyword evidence="3" id="KW-0813">Transport</keyword>
<evidence type="ECO:0000256" key="4">
    <source>
        <dbReference type="ARBA" id="ARBA00022692"/>
    </source>
</evidence>
<dbReference type="GO" id="GO:0007035">
    <property type="term" value="P:vacuolar acidification"/>
    <property type="evidence" value="ECO:0007669"/>
    <property type="project" value="TreeGrafter"/>
</dbReference>
<keyword evidence="7 8" id="KW-0472">Membrane</keyword>
<dbReference type="GO" id="GO:0016471">
    <property type="term" value="C:vacuolar proton-transporting V-type ATPase complex"/>
    <property type="evidence" value="ECO:0007669"/>
    <property type="project" value="TreeGrafter"/>
</dbReference>
<feature type="transmembrane region" description="Helical" evidence="8">
    <location>
        <begin position="404"/>
        <end position="430"/>
    </location>
</feature>
<dbReference type="GO" id="GO:0046961">
    <property type="term" value="F:proton-transporting ATPase activity, rotational mechanism"/>
    <property type="evidence" value="ECO:0007669"/>
    <property type="project" value="InterPro"/>
</dbReference>
<gene>
    <name evidence="9" type="ORF">C4520_04690</name>
</gene>
<keyword evidence="5 8" id="KW-1133">Transmembrane helix</keyword>
<accession>A0A3A4P4A8</accession>
<dbReference type="EMBL" id="QZKU01000039">
    <property type="protein sequence ID" value="RJP24190.1"/>
    <property type="molecule type" value="Genomic_DNA"/>
</dbReference>
<evidence type="ECO:0000256" key="8">
    <source>
        <dbReference type="SAM" id="Phobius"/>
    </source>
</evidence>
<name>A0A3A4P4A8_ABYX5</name>
<comment type="caution">
    <text evidence="9">The sequence shown here is derived from an EMBL/GenBank/DDBJ whole genome shotgun (WGS) entry which is preliminary data.</text>
</comment>
<dbReference type="PANTHER" id="PTHR11629:SF63">
    <property type="entry name" value="V-TYPE PROTON ATPASE SUBUNIT A"/>
    <property type="match status" value="1"/>
</dbReference>
<dbReference type="PANTHER" id="PTHR11629">
    <property type="entry name" value="VACUOLAR PROTON ATPASES"/>
    <property type="match status" value="1"/>
</dbReference>
<dbReference type="GO" id="GO:0033179">
    <property type="term" value="C:proton-transporting V-type ATPase, V0 domain"/>
    <property type="evidence" value="ECO:0007669"/>
    <property type="project" value="InterPro"/>
</dbReference>
<feature type="transmembrane region" description="Helical" evidence="8">
    <location>
        <begin position="597"/>
        <end position="619"/>
    </location>
</feature>
<dbReference type="AlphaFoldDB" id="A0A3A4P4A8"/>
<evidence type="ECO:0000256" key="3">
    <source>
        <dbReference type="ARBA" id="ARBA00022448"/>
    </source>
</evidence>
<evidence type="ECO:0000313" key="9">
    <source>
        <dbReference type="EMBL" id="RJP24190.1"/>
    </source>
</evidence>